<dbReference type="Proteomes" id="UP000887567">
    <property type="component" value="Unplaced"/>
</dbReference>
<accession>A0A913Y1E1</accession>
<evidence type="ECO:0000256" key="1">
    <source>
        <dbReference type="SAM" id="MobiDB-lite"/>
    </source>
</evidence>
<dbReference type="KEGG" id="epa:110250923"/>
<dbReference type="InterPro" id="IPR042378">
    <property type="entry name" value="IDD"/>
</dbReference>
<dbReference type="RefSeq" id="XP_020913238.1">
    <property type="nucleotide sequence ID" value="XM_021057579.2"/>
</dbReference>
<organism evidence="4 5">
    <name type="scientific">Exaiptasia diaphana</name>
    <name type="common">Tropical sea anemone</name>
    <name type="synonym">Aiptasia pulchella</name>
    <dbReference type="NCBI Taxonomy" id="2652724"/>
    <lineage>
        <taxon>Eukaryota</taxon>
        <taxon>Metazoa</taxon>
        <taxon>Cnidaria</taxon>
        <taxon>Anthozoa</taxon>
        <taxon>Hexacorallia</taxon>
        <taxon>Actiniaria</taxon>
        <taxon>Aiptasiidae</taxon>
        <taxon>Exaiptasia</taxon>
    </lineage>
</organism>
<reference evidence="4" key="1">
    <citation type="submission" date="2022-11" db="UniProtKB">
        <authorList>
            <consortium name="EnsemblMetazoa"/>
        </authorList>
    </citation>
    <scope>IDENTIFICATION</scope>
</reference>
<keyword evidence="2" id="KW-0812">Transmembrane</keyword>
<evidence type="ECO:0008006" key="6">
    <source>
        <dbReference type="Google" id="ProtNLM"/>
    </source>
</evidence>
<evidence type="ECO:0000256" key="2">
    <source>
        <dbReference type="SAM" id="Phobius"/>
    </source>
</evidence>
<dbReference type="GeneID" id="110250923"/>
<keyword evidence="5" id="KW-1185">Reference proteome</keyword>
<keyword evidence="2" id="KW-0472">Membrane</keyword>
<dbReference type="PANTHER" id="PTHR15256">
    <property type="entry name" value="INTEGRAL MEMBRANE PROTEIN DGCR2/IDD"/>
    <property type="match status" value="1"/>
</dbReference>
<dbReference type="Pfam" id="PF23334">
    <property type="entry name" value="VWC2L_2nd"/>
    <property type="match status" value="1"/>
</dbReference>
<name>A0A913Y1E1_EXADI</name>
<feature type="compositionally biased region" description="Polar residues" evidence="1">
    <location>
        <begin position="168"/>
        <end position="181"/>
    </location>
</feature>
<protein>
    <recommendedName>
        <fullName evidence="6">Integral membrane protein DGCR2/IDD</fullName>
    </recommendedName>
</protein>
<dbReference type="AlphaFoldDB" id="A0A913Y1E1"/>
<sequence length="236" mass="26438">MLGVFQCVLSLCCVPGIILGDASLLDMKHYPFLVKRIDRSVRAIGSCTDINNNKISNGKYYVPPGENACRNCKCVFGQPGECYTTKCAVPTCKDYKAVAGQCCRFTCPKESSNSTQLAVIISLSLGLLVLIIILIVVISRNIKKNRRRHNQQQQQPPIREEHGEPRRNNNVTDSPLNNQLPAIQEEQEQQFEPPPPYTPVRNANKYKTRHNNHGNVIPNEPPPPYEIQTSLRATTV</sequence>
<evidence type="ECO:0000256" key="3">
    <source>
        <dbReference type="SAM" id="SignalP"/>
    </source>
</evidence>
<proteinExistence type="predicted"/>
<feature type="chain" id="PRO_5036687811" description="Integral membrane protein DGCR2/IDD" evidence="3">
    <location>
        <begin position="21"/>
        <end position="236"/>
    </location>
</feature>
<dbReference type="GO" id="GO:0016020">
    <property type="term" value="C:membrane"/>
    <property type="evidence" value="ECO:0007669"/>
    <property type="project" value="TreeGrafter"/>
</dbReference>
<evidence type="ECO:0000313" key="5">
    <source>
        <dbReference type="Proteomes" id="UP000887567"/>
    </source>
</evidence>
<evidence type="ECO:0000313" key="4">
    <source>
        <dbReference type="EnsemblMetazoa" id="XP_020913238.1"/>
    </source>
</evidence>
<keyword evidence="3" id="KW-0732">Signal</keyword>
<feature type="compositionally biased region" description="Basic and acidic residues" evidence="1">
    <location>
        <begin position="158"/>
        <end position="167"/>
    </location>
</feature>
<feature type="compositionally biased region" description="Polar residues" evidence="1">
    <location>
        <begin position="227"/>
        <end position="236"/>
    </location>
</feature>
<feature type="transmembrane region" description="Helical" evidence="2">
    <location>
        <begin position="117"/>
        <end position="138"/>
    </location>
</feature>
<keyword evidence="2" id="KW-1133">Transmembrane helix</keyword>
<dbReference type="EnsemblMetazoa" id="XM_021057579.2">
    <property type="protein sequence ID" value="XP_020913238.1"/>
    <property type="gene ID" value="LOC110250923"/>
</dbReference>
<dbReference type="PANTHER" id="PTHR15256:SF6">
    <property type="entry name" value="INTEGRAL MEMBRANE PROTEIN DGCR2_IDD"/>
    <property type="match status" value="1"/>
</dbReference>
<feature type="signal peptide" evidence="3">
    <location>
        <begin position="1"/>
        <end position="20"/>
    </location>
</feature>
<dbReference type="OMA" id="ITEASCY"/>
<feature type="region of interest" description="Disordered" evidence="1">
    <location>
        <begin position="144"/>
        <end position="236"/>
    </location>
</feature>
<dbReference type="OrthoDB" id="5981403at2759"/>